<dbReference type="RefSeq" id="WP_277443897.1">
    <property type="nucleotide sequence ID" value="NZ_JAKOAV010000015.1"/>
</dbReference>
<proteinExistence type="inferred from homology"/>
<dbReference type="AlphaFoldDB" id="A0A9X4H2Q7"/>
<evidence type="ECO:0000259" key="3">
    <source>
        <dbReference type="SMART" id="SM00849"/>
    </source>
</evidence>
<dbReference type="PANTHER" id="PTHR43546:SF3">
    <property type="entry name" value="UPF0173 METAL-DEPENDENT HYDROLASE MJ1163"/>
    <property type="match status" value="1"/>
</dbReference>
<dbReference type="GO" id="GO:0016787">
    <property type="term" value="F:hydrolase activity"/>
    <property type="evidence" value="ECO:0007669"/>
    <property type="project" value="UniProtKB-UniRule"/>
</dbReference>
<organism evidence="4 5">
    <name type="scientific">Pelotomaculum isophthalicicum JI</name>
    <dbReference type="NCBI Taxonomy" id="947010"/>
    <lineage>
        <taxon>Bacteria</taxon>
        <taxon>Bacillati</taxon>
        <taxon>Bacillota</taxon>
        <taxon>Clostridia</taxon>
        <taxon>Eubacteriales</taxon>
        <taxon>Desulfotomaculaceae</taxon>
        <taxon>Pelotomaculum</taxon>
    </lineage>
</organism>
<evidence type="ECO:0000256" key="1">
    <source>
        <dbReference type="ARBA" id="ARBA00022801"/>
    </source>
</evidence>
<dbReference type="PANTHER" id="PTHR43546">
    <property type="entry name" value="UPF0173 METAL-DEPENDENT HYDROLASE MJ1163-RELATED"/>
    <property type="match status" value="1"/>
</dbReference>
<dbReference type="SUPFAM" id="SSF56281">
    <property type="entry name" value="Metallo-hydrolase/oxidoreductase"/>
    <property type="match status" value="1"/>
</dbReference>
<evidence type="ECO:0000313" key="4">
    <source>
        <dbReference type="EMBL" id="MDF9408566.1"/>
    </source>
</evidence>
<accession>A0A9X4H2Q7</accession>
<dbReference type="EMBL" id="JAKOAV010000015">
    <property type="protein sequence ID" value="MDF9408566.1"/>
    <property type="molecule type" value="Genomic_DNA"/>
</dbReference>
<dbReference type="InterPro" id="IPR036866">
    <property type="entry name" value="RibonucZ/Hydroxyglut_hydro"/>
</dbReference>
<protein>
    <recommendedName>
        <fullName evidence="2">UPF0173 metal-dependent hydrolase L7E55_09375</fullName>
    </recommendedName>
</protein>
<dbReference type="InterPro" id="IPR022877">
    <property type="entry name" value="UPF0173"/>
</dbReference>
<evidence type="ECO:0000313" key="5">
    <source>
        <dbReference type="Proteomes" id="UP001154312"/>
    </source>
</evidence>
<reference evidence="4" key="1">
    <citation type="submission" date="2022-02" db="EMBL/GenBank/DDBJ databases">
        <authorList>
            <person name="Leng L."/>
        </authorList>
    </citation>
    <scope>NUCLEOTIDE SEQUENCE</scope>
    <source>
        <strain evidence="4">JI</strain>
    </source>
</reference>
<comment type="similarity">
    <text evidence="2">Belongs to the UPF0173 family.</text>
</comment>
<dbReference type="HAMAP" id="MF_00457">
    <property type="entry name" value="UPF0173"/>
    <property type="match status" value="1"/>
</dbReference>
<sequence>MAHSVRWLGHSAFHITTEKGVVILIDPYITGNPSCPIKKEDIKQANLVLITHDHFDHLGTDVPDLVKATGATLIIQPELVETLRKAGVSSDNIIHYGMGMNIGAQAEIAGIKVIMTQAFHSCTAGSPAGYIIILEDGKTIYHTGDTGIFDSMRLFGEIYNIDLALVPIGSVFTMNPLQAAISLSLIKPKVTIPIHYQTFPVLTQDAGEFIDLSSKKAPEVKVEAIKPGQEVQI</sequence>
<comment type="caution">
    <text evidence="4">The sequence shown here is derived from an EMBL/GenBank/DDBJ whole genome shotgun (WGS) entry which is preliminary data.</text>
</comment>
<dbReference type="Proteomes" id="UP001154312">
    <property type="component" value="Unassembled WGS sequence"/>
</dbReference>
<dbReference type="InterPro" id="IPR050114">
    <property type="entry name" value="UPF0173_UPF0282_UlaG_hydrolase"/>
</dbReference>
<name>A0A9X4H2Q7_9FIRM</name>
<evidence type="ECO:0000256" key="2">
    <source>
        <dbReference type="HAMAP-Rule" id="MF_00457"/>
    </source>
</evidence>
<dbReference type="InterPro" id="IPR001279">
    <property type="entry name" value="Metallo-B-lactamas"/>
</dbReference>
<keyword evidence="1 2" id="KW-0378">Hydrolase</keyword>
<feature type="domain" description="Metallo-beta-lactamase" evidence="3">
    <location>
        <begin position="9"/>
        <end position="195"/>
    </location>
</feature>
<dbReference type="Gene3D" id="3.60.15.10">
    <property type="entry name" value="Ribonuclease Z/Hydroxyacylglutathione hydrolase-like"/>
    <property type="match status" value="1"/>
</dbReference>
<gene>
    <name evidence="4" type="ORF">L7E55_09375</name>
</gene>
<dbReference type="NCBIfam" id="NF001911">
    <property type="entry name" value="PRK00685.1"/>
    <property type="match status" value="1"/>
</dbReference>
<dbReference type="Pfam" id="PF12706">
    <property type="entry name" value="Lactamase_B_2"/>
    <property type="match status" value="1"/>
</dbReference>
<dbReference type="SMART" id="SM00849">
    <property type="entry name" value="Lactamase_B"/>
    <property type="match status" value="1"/>
</dbReference>
<keyword evidence="5" id="KW-1185">Reference proteome</keyword>